<evidence type="ECO:0000313" key="3">
    <source>
        <dbReference type="Proteomes" id="UP000033651"/>
    </source>
</evidence>
<dbReference type="EMBL" id="JZRB01000007">
    <property type="protein sequence ID" value="KJV36551.1"/>
    <property type="molecule type" value="Genomic_DNA"/>
</dbReference>
<reference evidence="2 3" key="1">
    <citation type="submission" date="2015-03" db="EMBL/GenBank/DDBJ databases">
        <title>Draft genome sequence of Luteibacter yeojuensis strain SU11.</title>
        <authorList>
            <person name="Sulaiman J."/>
            <person name="Priya K."/>
            <person name="Chan K.-G."/>
        </authorList>
    </citation>
    <scope>NUCLEOTIDE SEQUENCE [LARGE SCALE GENOMIC DNA]</scope>
    <source>
        <strain evidence="2 3">SU11</strain>
    </source>
</reference>
<dbReference type="AlphaFoldDB" id="A0A0F3KZI4"/>
<dbReference type="RefSeq" id="WP_045828293.1">
    <property type="nucleotide sequence ID" value="NZ_JZRB01000007.1"/>
</dbReference>
<feature type="transmembrane region" description="Helical" evidence="1">
    <location>
        <begin position="76"/>
        <end position="93"/>
    </location>
</feature>
<feature type="transmembrane region" description="Helical" evidence="1">
    <location>
        <begin position="12"/>
        <end position="38"/>
    </location>
</feature>
<name>A0A0F3KZI4_9GAMM</name>
<dbReference type="PATRIC" id="fig|345309.4.peg.3839"/>
<feature type="transmembrane region" description="Helical" evidence="1">
    <location>
        <begin position="50"/>
        <end position="69"/>
    </location>
</feature>
<keyword evidence="1" id="KW-0472">Membrane</keyword>
<evidence type="ECO:0000256" key="1">
    <source>
        <dbReference type="SAM" id="Phobius"/>
    </source>
</evidence>
<feature type="transmembrane region" description="Helical" evidence="1">
    <location>
        <begin position="113"/>
        <end position="134"/>
    </location>
</feature>
<proteinExistence type="predicted"/>
<feature type="transmembrane region" description="Helical" evidence="1">
    <location>
        <begin position="221"/>
        <end position="247"/>
    </location>
</feature>
<keyword evidence="3" id="KW-1185">Reference proteome</keyword>
<feature type="transmembrane region" description="Helical" evidence="1">
    <location>
        <begin position="141"/>
        <end position="159"/>
    </location>
</feature>
<dbReference type="OrthoDB" id="8690383at2"/>
<sequence length="287" mass="31028">MHELRPTHTIRWPLLLVGAVLTGVVALSVHVVMLQVIGIPYPALGAIPKWLLSCNGVTSYIAVVVLALLAAKPTPLAAAWVRWLLLTVAYLMIRETLRAGIMEGVVTTTYAKPLLGVLPNIVLGLVVCGIATVAADRLPRWAAVVFGTAAMYAVATWLVRPYLMAPLTAWIGSLGLPEGDEVYKAPYGFHVLLPAYLTFAEAVLGAFVACRLAWRSGRYALAGFAVAMTFLVPFLHATALLPVWLAIVGPLPWWEGFLSAFQFSLEHAVLGLGAAFAWWWAVPRGEH</sequence>
<gene>
    <name evidence="2" type="ORF">VI08_04175</name>
</gene>
<dbReference type="Proteomes" id="UP000033651">
    <property type="component" value="Unassembled WGS sequence"/>
</dbReference>
<keyword evidence="1" id="KW-0812">Transmembrane</keyword>
<protein>
    <submittedName>
        <fullName evidence="2">Uncharacterized protein</fullName>
    </submittedName>
</protein>
<feature type="transmembrane region" description="Helical" evidence="1">
    <location>
        <begin position="193"/>
        <end position="214"/>
    </location>
</feature>
<accession>A0A0F3KZI4</accession>
<comment type="caution">
    <text evidence="2">The sequence shown here is derived from an EMBL/GenBank/DDBJ whole genome shotgun (WGS) entry which is preliminary data.</text>
</comment>
<organism evidence="2 3">
    <name type="scientific">Luteibacter yeojuensis</name>
    <dbReference type="NCBI Taxonomy" id="345309"/>
    <lineage>
        <taxon>Bacteria</taxon>
        <taxon>Pseudomonadati</taxon>
        <taxon>Pseudomonadota</taxon>
        <taxon>Gammaproteobacteria</taxon>
        <taxon>Lysobacterales</taxon>
        <taxon>Rhodanobacteraceae</taxon>
        <taxon>Luteibacter</taxon>
    </lineage>
</organism>
<keyword evidence="1" id="KW-1133">Transmembrane helix</keyword>
<evidence type="ECO:0000313" key="2">
    <source>
        <dbReference type="EMBL" id="KJV36551.1"/>
    </source>
</evidence>
<feature type="transmembrane region" description="Helical" evidence="1">
    <location>
        <begin position="259"/>
        <end position="281"/>
    </location>
</feature>